<protein>
    <recommendedName>
        <fullName evidence="3">GIY-YIG nuclease family protein</fullName>
    </recommendedName>
</protein>
<organism evidence="1 2">
    <name type="scientific">Actinophytocola oryzae</name>
    <dbReference type="NCBI Taxonomy" id="502181"/>
    <lineage>
        <taxon>Bacteria</taxon>
        <taxon>Bacillati</taxon>
        <taxon>Actinomycetota</taxon>
        <taxon>Actinomycetes</taxon>
        <taxon>Pseudonocardiales</taxon>
        <taxon>Pseudonocardiaceae</taxon>
    </lineage>
</organism>
<accession>A0A4R7VQV5</accession>
<reference evidence="1 2" key="1">
    <citation type="submission" date="2019-03" db="EMBL/GenBank/DDBJ databases">
        <title>Genomic Encyclopedia of Archaeal and Bacterial Type Strains, Phase II (KMG-II): from individual species to whole genera.</title>
        <authorList>
            <person name="Goeker M."/>
        </authorList>
    </citation>
    <scope>NUCLEOTIDE SEQUENCE [LARGE SCALE GENOMIC DNA]</scope>
    <source>
        <strain evidence="1 2">DSM 45499</strain>
    </source>
</reference>
<dbReference type="EMBL" id="SOCP01000005">
    <property type="protein sequence ID" value="TDV52143.1"/>
    <property type="molecule type" value="Genomic_DNA"/>
</dbReference>
<dbReference type="AlphaFoldDB" id="A0A4R7VQV5"/>
<evidence type="ECO:0000313" key="2">
    <source>
        <dbReference type="Proteomes" id="UP000294927"/>
    </source>
</evidence>
<comment type="caution">
    <text evidence="1">The sequence shown here is derived from an EMBL/GenBank/DDBJ whole genome shotgun (WGS) entry which is preliminary data.</text>
</comment>
<keyword evidence="2" id="KW-1185">Reference proteome</keyword>
<evidence type="ECO:0000313" key="1">
    <source>
        <dbReference type="EMBL" id="TDV52143.1"/>
    </source>
</evidence>
<proteinExistence type="predicted"/>
<gene>
    <name evidence="1" type="ORF">CLV71_105274</name>
</gene>
<dbReference type="Proteomes" id="UP000294927">
    <property type="component" value="Unassembled WGS sequence"/>
</dbReference>
<evidence type="ECO:0008006" key="3">
    <source>
        <dbReference type="Google" id="ProtNLM"/>
    </source>
</evidence>
<dbReference type="RefSeq" id="WP_133903544.1">
    <property type="nucleotide sequence ID" value="NZ_SOCP01000005.1"/>
</dbReference>
<sequence>MIRLGSAAGYLFEGPRLLGGWTPPSRPGVYVIMYRLPSSSRYAVVYAGQADDLSKAGFPFRHPKSPCWTRRAGDKWQIHVAWFEIPGDTRPHREQVVAELITMYSPHCNSERFDNTWRPEWIGSADVVSRPPHRD</sequence>
<name>A0A4R7VQV5_9PSEU</name>
<dbReference type="OrthoDB" id="3573276at2"/>